<reference evidence="1" key="1">
    <citation type="submission" date="2011-04" db="EMBL/GenBank/DDBJ databases">
        <title>Evolution of plant cell wall degrading machinery underlies the functional diversity of forest fungi.</title>
        <authorList>
            <consortium name="US DOE Joint Genome Institute (JGI-PGF)"/>
            <person name="Eastwood D.C."/>
            <person name="Floudas D."/>
            <person name="Binder M."/>
            <person name="Majcherczyk A."/>
            <person name="Schneider P."/>
            <person name="Aerts A."/>
            <person name="Asiegbu F.O."/>
            <person name="Baker S.E."/>
            <person name="Barry K."/>
            <person name="Bendiksby M."/>
            <person name="Blumentritt M."/>
            <person name="Coutinho P.M."/>
            <person name="Cullen D."/>
            <person name="Cullen D."/>
            <person name="Gathman A."/>
            <person name="Goodell B."/>
            <person name="Henrissat B."/>
            <person name="Ihrmark K."/>
            <person name="Kauserud H."/>
            <person name="Kohler A."/>
            <person name="LaButti K."/>
            <person name="Lapidus A."/>
            <person name="Lavin J.L."/>
            <person name="Lee Y.-H."/>
            <person name="Lindquist E."/>
            <person name="Lilly W."/>
            <person name="Lucas S."/>
            <person name="Morin E."/>
            <person name="Murat C."/>
            <person name="Oguiza J.A."/>
            <person name="Park J."/>
            <person name="Pisabarro A.G."/>
            <person name="Riley R."/>
            <person name="Rosling A."/>
            <person name="Salamov A."/>
            <person name="Schmidt O."/>
            <person name="Schmutz J."/>
            <person name="Skrede I."/>
            <person name="Stenlid J."/>
            <person name="Wiebenga A."/>
            <person name="Xie X."/>
            <person name="Kues U."/>
            <person name="Hibbett D.S."/>
            <person name="Hoffmeister D."/>
            <person name="Hogberg N."/>
            <person name="Martin F."/>
            <person name="Grigoriev I.V."/>
            <person name="Watkinson S.C."/>
        </authorList>
    </citation>
    <scope>NUCLEOTIDE SEQUENCE</scope>
    <source>
        <strain evidence="1">S7.9</strain>
    </source>
</reference>
<dbReference type="Proteomes" id="UP000008064">
    <property type="component" value="Unassembled WGS sequence"/>
</dbReference>
<gene>
    <name evidence="1" type="ORF">SERLADRAFT_392951</name>
</gene>
<name>F8NZV5_SERL9</name>
<dbReference type="EMBL" id="GL945435">
    <property type="protein sequence ID" value="EGO24076.1"/>
    <property type="molecule type" value="Genomic_DNA"/>
</dbReference>
<dbReference type="HOGENOM" id="CLU_1450936_0_0_1"/>
<evidence type="ECO:0000313" key="1">
    <source>
        <dbReference type="EMBL" id="EGO24076.1"/>
    </source>
</evidence>
<dbReference type="RefSeq" id="XP_007319838.1">
    <property type="nucleotide sequence ID" value="XM_007319776.1"/>
</dbReference>
<feature type="non-terminal residue" evidence="1">
    <location>
        <position position="1"/>
    </location>
</feature>
<dbReference type="KEGG" id="sla:SERLADRAFT_392951"/>
<dbReference type="OrthoDB" id="68483at2759"/>
<organism>
    <name type="scientific">Serpula lacrymans var. lacrymans (strain S7.9)</name>
    <name type="common">Dry rot fungus</name>
    <dbReference type="NCBI Taxonomy" id="578457"/>
    <lineage>
        <taxon>Eukaryota</taxon>
        <taxon>Fungi</taxon>
        <taxon>Dikarya</taxon>
        <taxon>Basidiomycota</taxon>
        <taxon>Agaricomycotina</taxon>
        <taxon>Agaricomycetes</taxon>
        <taxon>Agaricomycetidae</taxon>
        <taxon>Boletales</taxon>
        <taxon>Coniophorineae</taxon>
        <taxon>Serpulaceae</taxon>
        <taxon>Serpula</taxon>
    </lineage>
</organism>
<dbReference type="GeneID" id="18811583"/>
<proteinExistence type="predicted"/>
<protein>
    <submittedName>
        <fullName evidence="1">Uncharacterized protein</fullName>
    </submittedName>
</protein>
<accession>F8NZV5</accession>
<sequence length="194" mass="21776">NLFVASPVSPSFTDDIPSTPVTTSRDQSILQFDDLTSSPYHVEPYPQRKPLIEIPVLDTPNKQRVEGVYDRFLMAATGVKRVGRGYQSDNRRSIQHVATRAPEPKLAGPHANRNFRVFSSARRAMPPPVSSEDVWRSSSVDEFGYVATTPELRAEREIREINKENTVTLMRRAIKAMVPGKTVSRRLSRTLVAA</sequence>
<dbReference type="AlphaFoldDB" id="F8NZV5"/>